<dbReference type="GO" id="GO:0005737">
    <property type="term" value="C:cytoplasm"/>
    <property type="evidence" value="ECO:0007669"/>
    <property type="project" value="TreeGrafter"/>
</dbReference>
<evidence type="ECO:0000313" key="4">
    <source>
        <dbReference type="Proteomes" id="UP000298663"/>
    </source>
</evidence>
<dbReference type="GO" id="GO:0052717">
    <property type="term" value="F:tRNA-specific adenosine-34 deaminase activity"/>
    <property type="evidence" value="ECO:0007669"/>
    <property type="project" value="TreeGrafter"/>
</dbReference>
<dbReference type="InterPro" id="IPR016193">
    <property type="entry name" value="Cytidine_deaminase-like"/>
</dbReference>
<dbReference type="GO" id="GO:0002100">
    <property type="term" value="P:tRNA wobble adenosine to inosine editing"/>
    <property type="evidence" value="ECO:0007669"/>
    <property type="project" value="TreeGrafter"/>
</dbReference>
<keyword evidence="4" id="KW-1185">Reference proteome</keyword>
<dbReference type="GO" id="GO:0005634">
    <property type="term" value="C:nucleus"/>
    <property type="evidence" value="ECO:0007669"/>
    <property type="project" value="TreeGrafter"/>
</dbReference>
<dbReference type="CDD" id="cd01285">
    <property type="entry name" value="nucleoside_deaminase"/>
    <property type="match status" value="1"/>
</dbReference>
<reference evidence="3 4" key="2">
    <citation type="journal article" date="2019" name="G3 (Bethesda)">
        <title>Hybrid Assembly of the Genome of the Entomopathogenic Nematode Steinernema carpocapsae Identifies the X-Chromosome.</title>
        <authorList>
            <person name="Serra L."/>
            <person name="Macchietto M."/>
            <person name="Macias-Munoz A."/>
            <person name="McGill C.J."/>
            <person name="Rodriguez I.M."/>
            <person name="Rodriguez B."/>
            <person name="Murad R."/>
            <person name="Mortazavi A."/>
        </authorList>
    </citation>
    <scope>NUCLEOTIDE SEQUENCE [LARGE SCALE GENOMIC DNA]</scope>
    <source>
        <strain evidence="3 4">ALL</strain>
    </source>
</reference>
<dbReference type="AlphaFoldDB" id="A0A4U5N6Z3"/>
<dbReference type="STRING" id="34508.A0A4U5N6Z3"/>
<dbReference type="Gene3D" id="3.40.140.10">
    <property type="entry name" value="Cytidine Deaminase, domain 2"/>
    <property type="match status" value="1"/>
</dbReference>
<dbReference type="PANTHER" id="PTHR11079:SF149">
    <property type="entry name" value="TRNA-SPECIFIC ADENOSINE DEAMINASE 2"/>
    <property type="match status" value="1"/>
</dbReference>
<proteinExistence type="predicted"/>
<dbReference type="InterPro" id="IPR002125">
    <property type="entry name" value="CMP_dCMP_dom"/>
</dbReference>
<organism evidence="3 4">
    <name type="scientific">Steinernema carpocapsae</name>
    <name type="common">Entomopathogenic nematode</name>
    <dbReference type="NCBI Taxonomy" id="34508"/>
    <lineage>
        <taxon>Eukaryota</taxon>
        <taxon>Metazoa</taxon>
        <taxon>Ecdysozoa</taxon>
        <taxon>Nematoda</taxon>
        <taxon>Chromadorea</taxon>
        <taxon>Rhabditida</taxon>
        <taxon>Tylenchina</taxon>
        <taxon>Panagrolaimomorpha</taxon>
        <taxon>Strongyloidoidea</taxon>
        <taxon>Steinernematidae</taxon>
        <taxon>Steinernema</taxon>
    </lineage>
</organism>
<comment type="caution">
    <text evidence="3">The sequence shown here is derived from an EMBL/GenBank/DDBJ whole genome shotgun (WGS) entry which is preliminary data.</text>
</comment>
<dbReference type="PANTHER" id="PTHR11079">
    <property type="entry name" value="CYTOSINE DEAMINASE FAMILY MEMBER"/>
    <property type="match status" value="1"/>
</dbReference>
<dbReference type="PROSITE" id="PS51747">
    <property type="entry name" value="CYT_DCMP_DEAMINASES_2"/>
    <property type="match status" value="1"/>
</dbReference>
<dbReference type="Proteomes" id="UP000298663">
    <property type="component" value="Unassembled WGS sequence"/>
</dbReference>
<reference evidence="3 4" key="1">
    <citation type="journal article" date="2015" name="Genome Biol.">
        <title>Comparative genomics of Steinernema reveals deeply conserved gene regulatory networks.</title>
        <authorList>
            <person name="Dillman A.R."/>
            <person name="Macchietto M."/>
            <person name="Porter C.F."/>
            <person name="Rogers A."/>
            <person name="Williams B."/>
            <person name="Antoshechkin I."/>
            <person name="Lee M.M."/>
            <person name="Goodwin Z."/>
            <person name="Lu X."/>
            <person name="Lewis E.E."/>
            <person name="Goodrich-Blair H."/>
            <person name="Stock S.P."/>
            <person name="Adams B.J."/>
            <person name="Sternberg P.W."/>
            <person name="Mortazavi A."/>
        </authorList>
    </citation>
    <scope>NUCLEOTIDE SEQUENCE [LARGE SCALE GENOMIC DNA]</scope>
    <source>
        <strain evidence="3 4">ALL</strain>
    </source>
</reference>
<dbReference type="Pfam" id="PF00383">
    <property type="entry name" value="dCMP_cyt_deam_1"/>
    <property type="match status" value="1"/>
</dbReference>
<dbReference type="OrthoDB" id="408702at2759"/>
<feature type="domain" description="CMP/dCMP-type deaminase" evidence="2">
    <location>
        <begin position="4"/>
        <end position="120"/>
    </location>
</feature>
<keyword evidence="1" id="KW-0378">Hydrolase</keyword>
<dbReference type="SUPFAM" id="SSF53927">
    <property type="entry name" value="Cytidine deaminase-like"/>
    <property type="match status" value="1"/>
</dbReference>
<protein>
    <recommendedName>
        <fullName evidence="2">CMP/dCMP-type deaminase domain-containing protein</fullName>
    </recommendedName>
</protein>
<gene>
    <name evidence="3" type="ORF">L596_019141</name>
</gene>
<evidence type="ECO:0000256" key="1">
    <source>
        <dbReference type="ARBA" id="ARBA00022801"/>
    </source>
</evidence>
<name>A0A4U5N6Z3_STECR</name>
<sequence>MAQDDPNGFLEEAFKLAEEALESNEVPVGCVFVFQGEIIGRGRNDVNRTKNPTRHAEMVAFDELREWCTNKGKSLNEVLSETELYVTLEPCIMCGSAMYQLKIKKIVYGANNKRFGGIHSVACKEKYAAENEIEIVSGIMKEKAIQLLKDFYDKQNPFAPPEKRKVKKN</sequence>
<evidence type="ECO:0000259" key="2">
    <source>
        <dbReference type="PROSITE" id="PS51747"/>
    </source>
</evidence>
<evidence type="ECO:0000313" key="3">
    <source>
        <dbReference type="EMBL" id="TKR78318.1"/>
    </source>
</evidence>
<accession>A0A4U5N6Z3</accession>
<dbReference type="EMBL" id="AZBU02000005">
    <property type="protein sequence ID" value="TKR78318.1"/>
    <property type="molecule type" value="Genomic_DNA"/>
</dbReference>